<evidence type="ECO:0000256" key="3">
    <source>
        <dbReference type="ARBA" id="ARBA00022692"/>
    </source>
</evidence>
<dbReference type="PANTHER" id="PTHR34187:SF2">
    <property type="entry name" value="DUF202 DOMAIN-CONTAINING PROTEIN"/>
    <property type="match status" value="1"/>
</dbReference>
<keyword evidence="3 6" id="KW-0812">Transmembrane</keyword>
<sequence length="131" mass="13649">MTPASVVGVAAFRRFWPPRELTEGEAPDARFTLANERTFLAWIRTSLGLIAAAVGLEAFAPEVVPEAVRTPLVVVLLVLAALLAGYAFRRWLRVEGAIRTGRAPGGSPATVVLAAAIAAAGLVLAAAIAFT</sequence>
<dbReference type="PANTHER" id="PTHR34187">
    <property type="entry name" value="FGR18P"/>
    <property type="match status" value="1"/>
</dbReference>
<evidence type="ECO:0000256" key="6">
    <source>
        <dbReference type="SAM" id="Phobius"/>
    </source>
</evidence>
<gene>
    <name evidence="8" type="ORF">Q7X28_03230</name>
</gene>
<comment type="subcellular location">
    <subcellularLocation>
        <location evidence="1">Cell membrane</location>
        <topology evidence="1">Multi-pass membrane protein</topology>
    </subcellularLocation>
</comment>
<protein>
    <submittedName>
        <fullName evidence="8">DUF202 domain-containing protein</fullName>
    </submittedName>
</protein>
<dbReference type="GO" id="GO:0005886">
    <property type="term" value="C:plasma membrane"/>
    <property type="evidence" value="ECO:0007669"/>
    <property type="project" value="UniProtKB-SubCell"/>
</dbReference>
<evidence type="ECO:0000313" key="9">
    <source>
        <dbReference type="Proteomes" id="UP001178281"/>
    </source>
</evidence>
<dbReference type="Pfam" id="PF02656">
    <property type="entry name" value="DUF202"/>
    <property type="match status" value="1"/>
</dbReference>
<feature type="transmembrane region" description="Helical" evidence="6">
    <location>
        <begin position="39"/>
        <end position="60"/>
    </location>
</feature>
<dbReference type="InterPro" id="IPR052053">
    <property type="entry name" value="IM_YidH-like"/>
</dbReference>
<keyword evidence="4 6" id="KW-1133">Transmembrane helix</keyword>
<keyword evidence="5 6" id="KW-0472">Membrane</keyword>
<evidence type="ECO:0000256" key="2">
    <source>
        <dbReference type="ARBA" id="ARBA00022475"/>
    </source>
</evidence>
<comment type="caution">
    <text evidence="8">The sequence shown here is derived from an EMBL/GenBank/DDBJ whole genome shotgun (WGS) entry which is preliminary data.</text>
</comment>
<evidence type="ECO:0000313" key="8">
    <source>
        <dbReference type="EMBL" id="MDP0396931.1"/>
    </source>
</evidence>
<evidence type="ECO:0000259" key="7">
    <source>
        <dbReference type="Pfam" id="PF02656"/>
    </source>
</evidence>
<evidence type="ECO:0000256" key="5">
    <source>
        <dbReference type="ARBA" id="ARBA00023136"/>
    </source>
</evidence>
<reference evidence="8" key="1">
    <citation type="submission" date="2023-08" db="EMBL/GenBank/DDBJ databases">
        <title>The draft genome of Tsukamurella strandjordii strain 050030.</title>
        <authorList>
            <person name="Zhao F."/>
            <person name="Feng Y."/>
            <person name="Zong Z."/>
        </authorList>
    </citation>
    <scope>NUCLEOTIDE SEQUENCE</scope>
    <source>
        <strain evidence="8">050030</strain>
    </source>
</reference>
<feature type="transmembrane region" description="Helical" evidence="6">
    <location>
        <begin position="109"/>
        <end position="130"/>
    </location>
</feature>
<keyword evidence="2" id="KW-1003">Cell membrane</keyword>
<feature type="domain" description="DUF202" evidence="7">
    <location>
        <begin position="30"/>
        <end position="95"/>
    </location>
</feature>
<proteinExistence type="predicted"/>
<dbReference type="RefSeq" id="WP_220656753.1">
    <property type="nucleotide sequence ID" value="NZ_BAAAII010000010.1"/>
</dbReference>
<dbReference type="AlphaFoldDB" id="A0AA90N7E0"/>
<evidence type="ECO:0000256" key="1">
    <source>
        <dbReference type="ARBA" id="ARBA00004651"/>
    </source>
</evidence>
<accession>A0AA90N7E0</accession>
<evidence type="ECO:0000256" key="4">
    <source>
        <dbReference type="ARBA" id="ARBA00022989"/>
    </source>
</evidence>
<name>A0AA90N7E0_9ACTN</name>
<dbReference type="InterPro" id="IPR003807">
    <property type="entry name" value="DUF202"/>
</dbReference>
<feature type="transmembrane region" description="Helical" evidence="6">
    <location>
        <begin position="72"/>
        <end position="88"/>
    </location>
</feature>
<organism evidence="8 9">
    <name type="scientific">Tsukamurella strandjordii</name>
    <dbReference type="NCBI Taxonomy" id="147577"/>
    <lineage>
        <taxon>Bacteria</taxon>
        <taxon>Bacillati</taxon>
        <taxon>Actinomycetota</taxon>
        <taxon>Actinomycetes</taxon>
        <taxon>Mycobacteriales</taxon>
        <taxon>Tsukamurellaceae</taxon>
        <taxon>Tsukamurella</taxon>
    </lineage>
</organism>
<dbReference type="EMBL" id="JAUTIX010000001">
    <property type="protein sequence ID" value="MDP0396931.1"/>
    <property type="molecule type" value="Genomic_DNA"/>
</dbReference>
<keyword evidence="9" id="KW-1185">Reference proteome</keyword>
<dbReference type="Proteomes" id="UP001178281">
    <property type="component" value="Unassembled WGS sequence"/>
</dbReference>